<evidence type="ECO:0000259" key="2">
    <source>
        <dbReference type="Pfam" id="PF12937"/>
    </source>
</evidence>
<evidence type="ECO:0000256" key="1">
    <source>
        <dbReference type="SAM" id="MobiDB-lite"/>
    </source>
</evidence>
<feature type="compositionally biased region" description="Acidic residues" evidence="1">
    <location>
        <begin position="501"/>
        <end position="535"/>
    </location>
</feature>
<dbReference type="EMBL" id="RIBY02000002">
    <property type="protein sequence ID" value="KAH9845699.1"/>
    <property type="molecule type" value="Genomic_DNA"/>
</dbReference>
<protein>
    <recommendedName>
        <fullName evidence="2">F-box domain-containing protein</fullName>
    </recommendedName>
</protein>
<evidence type="ECO:0000313" key="3">
    <source>
        <dbReference type="EMBL" id="KAH9845699.1"/>
    </source>
</evidence>
<reference evidence="3 4" key="1">
    <citation type="journal article" date="2018" name="IMA Fungus">
        <title>IMA Genome-F 10: Nine draft genome sequences of Claviceps purpurea s.lat., including C. arundinis, C. humidiphila, and C. cf. spartinae, pseudomolecules for the pitch canker pathogen Fusarium circinatum, draft genome of Davidsoniella eucalypti, Grosmannia galeiformis, Quambalaria eucalypti, and Teratosphaeria destructans.</title>
        <authorList>
            <person name="Wingfield B.D."/>
            <person name="Liu M."/>
            <person name="Nguyen H.D."/>
            <person name="Lane F.A."/>
            <person name="Morgan S.W."/>
            <person name="De Vos L."/>
            <person name="Wilken P.M."/>
            <person name="Duong T.A."/>
            <person name="Aylward J."/>
            <person name="Coetzee M.P."/>
            <person name="Dadej K."/>
            <person name="De Beer Z.W."/>
            <person name="Findlay W."/>
            <person name="Havenga M."/>
            <person name="Kolarik M."/>
            <person name="Menzies J.G."/>
            <person name="Naidoo K."/>
            <person name="Pochopski O."/>
            <person name="Shoukouhi P."/>
            <person name="Santana Q.C."/>
            <person name="Seifert K.A."/>
            <person name="Soal N."/>
            <person name="Steenkamp E.T."/>
            <person name="Tatham C.T."/>
            <person name="van der Nest M.A."/>
            <person name="Wingfield M.J."/>
        </authorList>
    </citation>
    <scope>NUCLEOTIDE SEQUENCE [LARGE SCALE GENOMIC DNA]</scope>
    <source>
        <strain evidence="3">CMW44962</strain>
    </source>
</reference>
<name>A0A9W7T1R5_9PEZI</name>
<dbReference type="Proteomes" id="UP001138500">
    <property type="component" value="Unassembled WGS sequence"/>
</dbReference>
<comment type="caution">
    <text evidence="3">The sequence shown here is derived from an EMBL/GenBank/DDBJ whole genome shotgun (WGS) entry which is preliminary data.</text>
</comment>
<gene>
    <name evidence="3" type="ORF">Tdes44962_MAKER01130</name>
</gene>
<accession>A0A9W7T1R5</accession>
<organism evidence="3 4">
    <name type="scientific">Teratosphaeria destructans</name>
    <dbReference type="NCBI Taxonomy" id="418781"/>
    <lineage>
        <taxon>Eukaryota</taxon>
        <taxon>Fungi</taxon>
        <taxon>Dikarya</taxon>
        <taxon>Ascomycota</taxon>
        <taxon>Pezizomycotina</taxon>
        <taxon>Dothideomycetes</taxon>
        <taxon>Dothideomycetidae</taxon>
        <taxon>Mycosphaerellales</taxon>
        <taxon>Teratosphaeriaceae</taxon>
        <taxon>Teratosphaeria</taxon>
    </lineage>
</organism>
<keyword evidence="4" id="KW-1185">Reference proteome</keyword>
<feature type="region of interest" description="Disordered" evidence="1">
    <location>
        <begin position="499"/>
        <end position="543"/>
    </location>
</feature>
<proteinExistence type="predicted"/>
<sequence>MSCHLLKLPDELIVCIVDCLNHHLPTLRQLAQVNAQFQALAEERLYRHIFFRRDVELQRLHAAISLRPSRATAVQSIDLPCQLDAAEFDLFCFRRRVKDGSTNFELVSDVLVKTVNVRELTLESPYCNVVDSIPMWEPTNDATWGRTLRAWFKPITMAAHMSSATQSLQSLKKLTLHLNGVEREFWTASDQYADVFALENLEELHLSSVNIIDTTACHFKARRTKLKRLKLDEANISMKGLRTILAMPRALEHLYLGENVNSPDQADYPPGQEYNTLIDRNPDEFLDILSQHASTLKTLTYIPAITQLDFDHRPNLRLSGPGLSPFLRLEQTTIHSYLSLSSIHQLFFRTPDHAPPNLQSLHITSGFDELIFDPSLTEDVGQNLPIRRLALQTPTTLPSLKTLKFTFDRIDLRPETRHLISIIGRSLMATGTALRDYGVEFEVLQLPPRGRIVAPLLYGETVRPETRMFSNMDRPGRFVANVAGWIGGAAVWRQVVYGDGSEGESEEGGEEWETASEYNGEDDNEGDDDENDEEFGVMNGFQE</sequence>
<dbReference type="Gene3D" id="3.80.10.10">
    <property type="entry name" value="Ribonuclease Inhibitor"/>
    <property type="match status" value="1"/>
</dbReference>
<dbReference type="SUPFAM" id="SSF52047">
    <property type="entry name" value="RNI-like"/>
    <property type="match status" value="1"/>
</dbReference>
<feature type="domain" description="F-box" evidence="2">
    <location>
        <begin position="6"/>
        <end position="52"/>
    </location>
</feature>
<dbReference type="InterPro" id="IPR001810">
    <property type="entry name" value="F-box_dom"/>
</dbReference>
<reference evidence="3 4" key="2">
    <citation type="journal article" date="2021" name="Curr. Genet.">
        <title>Genetic response to nitrogen starvation in the aggressive Eucalyptus foliar pathogen Teratosphaeria destructans.</title>
        <authorList>
            <person name="Havenga M."/>
            <person name="Wingfield B.D."/>
            <person name="Wingfield M.J."/>
            <person name="Dreyer L.L."/>
            <person name="Roets F."/>
            <person name="Aylward J."/>
        </authorList>
    </citation>
    <scope>NUCLEOTIDE SEQUENCE [LARGE SCALE GENOMIC DNA]</scope>
    <source>
        <strain evidence="3">CMW44962</strain>
    </source>
</reference>
<dbReference type="InterPro" id="IPR032675">
    <property type="entry name" value="LRR_dom_sf"/>
</dbReference>
<dbReference type="AlphaFoldDB" id="A0A9W7T1R5"/>
<dbReference type="Pfam" id="PF12937">
    <property type="entry name" value="F-box-like"/>
    <property type="match status" value="1"/>
</dbReference>
<evidence type="ECO:0000313" key="4">
    <source>
        <dbReference type="Proteomes" id="UP001138500"/>
    </source>
</evidence>
<dbReference type="OrthoDB" id="2522477at2759"/>